<evidence type="ECO:0000313" key="2">
    <source>
        <dbReference type="EMBL" id="MBP2365046.1"/>
    </source>
</evidence>
<dbReference type="EMBL" id="JAGINU010000001">
    <property type="protein sequence ID" value="MBP2365046.1"/>
    <property type="molecule type" value="Genomic_DNA"/>
</dbReference>
<sequence length="57" mass="6117">MSQPNPRRSRAEKIITQMRDQLGDPTITHTNRALPPPEPGAGINIRITPAPGVGHPG</sequence>
<organism evidence="2 3">
    <name type="scientific">Pseudonocardia parietis</name>
    <dbReference type="NCBI Taxonomy" id="570936"/>
    <lineage>
        <taxon>Bacteria</taxon>
        <taxon>Bacillati</taxon>
        <taxon>Actinomycetota</taxon>
        <taxon>Actinomycetes</taxon>
        <taxon>Pseudonocardiales</taxon>
        <taxon>Pseudonocardiaceae</taxon>
        <taxon>Pseudonocardia</taxon>
    </lineage>
</organism>
<proteinExistence type="predicted"/>
<keyword evidence="3" id="KW-1185">Reference proteome</keyword>
<evidence type="ECO:0000313" key="3">
    <source>
        <dbReference type="Proteomes" id="UP001519295"/>
    </source>
</evidence>
<gene>
    <name evidence="2" type="ORF">JOF36_000742</name>
</gene>
<protein>
    <submittedName>
        <fullName evidence="2">Uncharacterized protein</fullName>
    </submittedName>
</protein>
<reference evidence="2 3" key="1">
    <citation type="submission" date="2021-03" db="EMBL/GenBank/DDBJ databases">
        <title>Sequencing the genomes of 1000 actinobacteria strains.</title>
        <authorList>
            <person name="Klenk H.-P."/>
        </authorList>
    </citation>
    <scope>NUCLEOTIDE SEQUENCE [LARGE SCALE GENOMIC DNA]</scope>
    <source>
        <strain evidence="2 3">DSM 45256</strain>
    </source>
</reference>
<comment type="caution">
    <text evidence="2">The sequence shown here is derived from an EMBL/GenBank/DDBJ whole genome shotgun (WGS) entry which is preliminary data.</text>
</comment>
<accession>A0ABS4VM91</accession>
<dbReference type="RefSeq" id="WP_210025017.1">
    <property type="nucleotide sequence ID" value="NZ_JAGINU010000001.1"/>
</dbReference>
<name>A0ABS4VM91_9PSEU</name>
<evidence type="ECO:0000256" key="1">
    <source>
        <dbReference type="SAM" id="MobiDB-lite"/>
    </source>
</evidence>
<feature type="region of interest" description="Disordered" evidence="1">
    <location>
        <begin position="18"/>
        <end position="57"/>
    </location>
</feature>
<dbReference type="Proteomes" id="UP001519295">
    <property type="component" value="Unassembled WGS sequence"/>
</dbReference>